<keyword evidence="1" id="KW-0805">Transcription regulation</keyword>
<gene>
    <name evidence="5" type="ORF">ACFQFQ_08045</name>
</gene>
<dbReference type="Gene3D" id="1.10.10.10">
    <property type="entry name" value="Winged helix-like DNA-binding domain superfamily/Winged helix DNA-binding domain"/>
    <property type="match status" value="1"/>
</dbReference>
<dbReference type="Pfam" id="PF01638">
    <property type="entry name" value="HxlR"/>
    <property type="match status" value="1"/>
</dbReference>
<keyword evidence="3" id="KW-0804">Transcription</keyword>
<sequence length="126" mass="14133">MKVSPAPTDPSDPMHADCPGREVFKLITGRWSLLILWSLKSGPVRFHRIRDTVEGISERVLSSSLKDLCRHGLISRHVDPSVPPKVSYSLTQSGEGLLDITDQLTGWIARELDNIDAAKRRYDRAQ</sequence>
<reference evidence="6" key="1">
    <citation type="journal article" date="2019" name="Int. J. Syst. Evol. Microbiol.">
        <title>The Global Catalogue of Microorganisms (GCM) 10K type strain sequencing project: providing services to taxonomists for standard genome sequencing and annotation.</title>
        <authorList>
            <consortium name="The Broad Institute Genomics Platform"/>
            <consortium name="The Broad Institute Genome Sequencing Center for Infectious Disease"/>
            <person name="Wu L."/>
            <person name="Ma J."/>
        </authorList>
    </citation>
    <scope>NUCLEOTIDE SEQUENCE [LARGE SCALE GENOMIC DNA]</scope>
    <source>
        <strain evidence="6">CCUG 66188</strain>
    </source>
</reference>
<dbReference type="PANTHER" id="PTHR33204">
    <property type="entry name" value="TRANSCRIPTIONAL REGULATOR, MARR FAMILY"/>
    <property type="match status" value="1"/>
</dbReference>
<evidence type="ECO:0000313" key="6">
    <source>
        <dbReference type="Proteomes" id="UP001596353"/>
    </source>
</evidence>
<dbReference type="InterPro" id="IPR036388">
    <property type="entry name" value="WH-like_DNA-bd_sf"/>
</dbReference>
<comment type="caution">
    <text evidence="5">The sequence shown here is derived from an EMBL/GenBank/DDBJ whole genome shotgun (WGS) entry which is preliminary data.</text>
</comment>
<name>A0ABW2B1P5_9RHOB</name>
<proteinExistence type="predicted"/>
<keyword evidence="6" id="KW-1185">Reference proteome</keyword>
<protein>
    <submittedName>
        <fullName evidence="5">Winged helix-turn-helix transcriptional regulator</fullName>
    </submittedName>
</protein>
<keyword evidence="2" id="KW-0238">DNA-binding</keyword>
<dbReference type="EMBL" id="JBHSWG010000001">
    <property type="protein sequence ID" value="MFC6759453.1"/>
    <property type="molecule type" value="Genomic_DNA"/>
</dbReference>
<dbReference type="PANTHER" id="PTHR33204:SF37">
    <property type="entry name" value="HTH-TYPE TRANSCRIPTIONAL REGULATOR YODB"/>
    <property type="match status" value="1"/>
</dbReference>
<evidence type="ECO:0000256" key="2">
    <source>
        <dbReference type="ARBA" id="ARBA00023125"/>
    </source>
</evidence>
<dbReference type="InterPro" id="IPR036390">
    <property type="entry name" value="WH_DNA-bd_sf"/>
</dbReference>
<evidence type="ECO:0000313" key="5">
    <source>
        <dbReference type="EMBL" id="MFC6759453.1"/>
    </source>
</evidence>
<evidence type="ECO:0000259" key="4">
    <source>
        <dbReference type="PROSITE" id="PS51118"/>
    </source>
</evidence>
<evidence type="ECO:0000256" key="3">
    <source>
        <dbReference type="ARBA" id="ARBA00023163"/>
    </source>
</evidence>
<organism evidence="5 6">
    <name type="scientific">Sulfitobacter porphyrae</name>
    <dbReference type="NCBI Taxonomy" id="1246864"/>
    <lineage>
        <taxon>Bacteria</taxon>
        <taxon>Pseudomonadati</taxon>
        <taxon>Pseudomonadota</taxon>
        <taxon>Alphaproteobacteria</taxon>
        <taxon>Rhodobacterales</taxon>
        <taxon>Roseobacteraceae</taxon>
        <taxon>Sulfitobacter</taxon>
    </lineage>
</organism>
<dbReference type="PROSITE" id="PS51118">
    <property type="entry name" value="HTH_HXLR"/>
    <property type="match status" value="1"/>
</dbReference>
<evidence type="ECO:0000256" key="1">
    <source>
        <dbReference type="ARBA" id="ARBA00023015"/>
    </source>
</evidence>
<accession>A0ABW2B1P5</accession>
<dbReference type="SUPFAM" id="SSF46785">
    <property type="entry name" value="Winged helix' DNA-binding domain"/>
    <property type="match status" value="1"/>
</dbReference>
<dbReference type="InterPro" id="IPR002577">
    <property type="entry name" value="HTH_HxlR"/>
</dbReference>
<feature type="domain" description="HTH hxlR-type" evidence="4">
    <location>
        <begin position="18"/>
        <end position="116"/>
    </location>
</feature>
<dbReference type="Proteomes" id="UP001596353">
    <property type="component" value="Unassembled WGS sequence"/>
</dbReference>